<evidence type="ECO:0008006" key="11">
    <source>
        <dbReference type="Google" id="ProtNLM"/>
    </source>
</evidence>
<proteinExistence type="predicted"/>
<evidence type="ECO:0000256" key="4">
    <source>
        <dbReference type="ARBA" id="ARBA00022759"/>
    </source>
</evidence>
<dbReference type="CDD" id="cd01647">
    <property type="entry name" value="RT_LTR"/>
    <property type="match status" value="1"/>
</dbReference>
<keyword evidence="5" id="KW-0862">Zinc</keyword>
<dbReference type="PANTHER" id="PTHR37984:SF5">
    <property type="entry name" value="PROTEIN NYNRIN-LIKE"/>
    <property type="match status" value="1"/>
</dbReference>
<dbReference type="PROSITE" id="PS50878">
    <property type="entry name" value="RT_POL"/>
    <property type="match status" value="1"/>
</dbReference>
<keyword evidence="4" id="KW-0378">Hydrolase</keyword>
<evidence type="ECO:0000259" key="8">
    <source>
        <dbReference type="PROSITE" id="PS50878"/>
    </source>
</evidence>
<feature type="domain" description="Reverse transcriptase" evidence="8">
    <location>
        <begin position="606"/>
        <end position="785"/>
    </location>
</feature>
<dbReference type="GO" id="GO:0004519">
    <property type="term" value="F:endonuclease activity"/>
    <property type="evidence" value="ECO:0007669"/>
    <property type="project" value="UniProtKB-KW"/>
</dbReference>
<dbReference type="Gene3D" id="3.30.70.270">
    <property type="match status" value="1"/>
</dbReference>
<dbReference type="Pfam" id="PF00078">
    <property type="entry name" value="RVT_1"/>
    <property type="match status" value="1"/>
</dbReference>
<accession>A0A8R1EDM9</accession>
<dbReference type="PANTHER" id="PTHR37984">
    <property type="entry name" value="PROTEIN CBG26694"/>
    <property type="match status" value="1"/>
</dbReference>
<dbReference type="InterPro" id="IPR043128">
    <property type="entry name" value="Rev_trsase/Diguanyl_cyclase"/>
</dbReference>
<dbReference type="PROSITE" id="PS50158">
    <property type="entry name" value="ZF_CCHC"/>
    <property type="match status" value="1"/>
</dbReference>
<keyword evidence="2" id="KW-0548">Nucleotidyltransferase</keyword>
<dbReference type="InterPro" id="IPR043502">
    <property type="entry name" value="DNA/RNA_pol_sf"/>
</dbReference>
<dbReference type="InterPro" id="IPR036875">
    <property type="entry name" value="Znf_CCHC_sf"/>
</dbReference>
<dbReference type="Proteomes" id="UP000005237">
    <property type="component" value="Unassembled WGS sequence"/>
</dbReference>
<evidence type="ECO:0000259" key="7">
    <source>
        <dbReference type="PROSITE" id="PS50158"/>
    </source>
</evidence>
<evidence type="ECO:0000256" key="2">
    <source>
        <dbReference type="ARBA" id="ARBA00022695"/>
    </source>
</evidence>
<keyword evidence="5" id="KW-0479">Metal-binding</keyword>
<dbReference type="SMART" id="SM00343">
    <property type="entry name" value="ZnF_C2HC"/>
    <property type="match status" value="1"/>
</dbReference>
<dbReference type="GO" id="GO:0003676">
    <property type="term" value="F:nucleic acid binding"/>
    <property type="evidence" value="ECO:0007669"/>
    <property type="project" value="InterPro"/>
</dbReference>
<evidence type="ECO:0000256" key="5">
    <source>
        <dbReference type="PROSITE-ProRule" id="PRU00047"/>
    </source>
</evidence>
<feature type="region of interest" description="Disordered" evidence="6">
    <location>
        <begin position="132"/>
        <end position="183"/>
    </location>
</feature>
<reference evidence="9" key="2">
    <citation type="submission" date="2022-06" db="UniProtKB">
        <authorList>
            <consortium name="EnsemblMetazoa"/>
        </authorList>
    </citation>
    <scope>IDENTIFICATION</scope>
    <source>
        <strain evidence="9">DF5081</strain>
    </source>
</reference>
<dbReference type="AlphaFoldDB" id="A0A8R1EDM9"/>
<dbReference type="InterPro" id="IPR021109">
    <property type="entry name" value="Peptidase_aspartic_dom_sf"/>
</dbReference>
<feature type="compositionally biased region" description="Polar residues" evidence="6">
    <location>
        <begin position="152"/>
        <end position="183"/>
    </location>
</feature>
<dbReference type="InterPro" id="IPR000477">
    <property type="entry name" value="RT_dom"/>
</dbReference>
<dbReference type="GO" id="GO:0008270">
    <property type="term" value="F:zinc ion binding"/>
    <property type="evidence" value="ECO:0007669"/>
    <property type="project" value="UniProtKB-KW"/>
</dbReference>
<dbReference type="Gene3D" id="3.10.10.10">
    <property type="entry name" value="HIV Type 1 Reverse Transcriptase, subunit A, domain 1"/>
    <property type="match status" value="1"/>
</dbReference>
<keyword evidence="3" id="KW-0540">Nuclease</keyword>
<dbReference type="GO" id="GO:0019899">
    <property type="term" value="F:enzyme binding"/>
    <property type="evidence" value="ECO:0007669"/>
    <property type="project" value="UniProtKB-ARBA"/>
</dbReference>
<feature type="domain" description="CCHC-type" evidence="7">
    <location>
        <begin position="229"/>
        <end position="243"/>
    </location>
</feature>
<sequence length="796" mass="89724">MIRALKAFRGLREAEKQSVGSILRALANRLRISVEDETRRAKTRWETLRIAENQSVEDYCLLLDEVARIAYRRLPPEELSSLKTAKLLGAIAGNEALRCMIDAKLLEYPEKEHYDICRLLAVRHEMSVKEVRGKRVERNQQHVKMSQRENKTQNYPSVQPHRQTPPRTSFVEGNNNHSITNPRQGELTENAAWSGNQTHCVTCRQTGCHEPNCPRAPGNPSARSHTIQCFRCGANGHMSRYCPAVNTPPAERNATRESNEKVEIVDKKAMEETRKTSEKTDHMQGKKLVEKGKIGAAEIDLVIDSGSCITLMSAKTWKRIENTNGAEWSRKVKREEPDLRTVYTATNAPIRLVQKVSVDTAMQARTRRLTFYVADVDRESAILGVDGFEAMGIQLKIDDQPRDIRVVNDVKLAQSGRKTIEIVVEGIISKEKRFCLITPIVTCLAPGVCQVNSDGKALINVANYGSESILLRKGQKIAIGELSGFEILKEKAELLESLDVWTRGKQGSETPNIAVCEISQDEEANDRYQTVCEHLKRVHKPEEGSIWKVIEDFQQIFALDDTELGRTSLVECEIELQEGAQPIRQKPRPIPLAIRPEIRNMLQKMLAQKVIRESKSPWSSPVVLVKKKDGAIRMCIDYRKVNKVVKNNAHPLPHIEATLQSLSGKKIFTTLDLLAGYWQIPLKEASKQITAFAIGSELFEWNVLPFGLVTSPAIFQATMEAIVGDLLGKNVFVYVDDLLIASETLEQHVEDLRTILTRIKNSGMMLRASKCHIAQREVEYLGHKITPEGVQTEEKK</sequence>
<dbReference type="InterPro" id="IPR050951">
    <property type="entry name" value="Retrovirus_Pol_polyprotein"/>
</dbReference>
<organism evidence="9 10">
    <name type="scientific">Caenorhabditis japonica</name>
    <dbReference type="NCBI Taxonomy" id="281687"/>
    <lineage>
        <taxon>Eukaryota</taxon>
        <taxon>Metazoa</taxon>
        <taxon>Ecdysozoa</taxon>
        <taxon>Nematoda</taxon>
        <taxon>Chromadorea</taxon>
        <taxon>Rhabditida</taxon>
        <taxon>Rhabditina</taxon>
        <taxon>Rhabditomorpha</taxon>
        <taxon>Rhabditoidea</taxon>
        <taxon>Rhabditidae</taxon>
        <taxon>Peloderinae</taxon>
        <taxon>Caenorhabditis</taxon>
    </lineage>
</organism>
<evidence type="ECO:0000256" key="6">
    <source>
        <dbReference type="SAM" id="MobiDB-lite"/>
    </source>
</evidence>
<name>A0A8R1EDM9_CAEJA</name>
<dbReference type="InterPro" id="IPR001878">
    <property type="entry name" value="Znf_CCHC"/>
</dbReference>
<evidence type="ECO:0000256" key="3">
    <source>
        <dbReference type="ARBA" id="ARBA00022722"/>
    </source>
</evidence>
<dbReference type="GO" id="GO:0016779">
    <property type="term" value="F:nucleotidyltransferase activity"/>
    <property type="evidence" value="ECO:0007669"/>
    <property type="project" value="UniProtKB-KW"/>
</dbReference>
<keyword evidence="5" id="KW-0863">Zinc-finger</keyword>
<keyword evidence="4" id="KW-0255">Endonuclease</keyword>
<keyword evidence="10" id="KW-1185">Reference proteome</keyword>
<evidence type="ECO:0000313" key="9">
    <source>
        <dbReference type="EnsemblMetazoa" id="CJA32844.1"/>
    </source>
</evidence>
<dbReference type="SUPFAM" id="SSF50630">
    <property type="entry name" value="Acid proteases"/>
    <property type="match status" value="1"/>
</dbReference>
<dbReference type="Gene3D" id="4.10.60.10">
    <property type="entry name" value="Zinc finger, CCHC-type"/>
    <property type="match status" value="1"/>
</dbReference>
<reference evidence="10" key="1">
    <citation type="submission" date="2010-08" db="EMBL/GenBank/DDBJ databases">
        <authorList>
            <consortium name="Caenorhabditis japonica Sequencing Consortium"/>
            <person name="Wilson R.K."/>
        </authorList>
    </citation>
    <scope>NUCLEOTIDE SEQUENCE [LARGE SCALE GENOMIC DNA]</scope>
    <source>
        <strain evidence="10">DF5081</strain>
    </source>
</reference>
<protein>
    <recommendedName>
        <fullName evidence="11">Reverse transcriptase</fullName>
    </recommendedName>
</protein>
<evidence type="ECO:0000313" key="10">
    <source>
        <dbReference type="Proteomes" id="UP000005237"/>
    </source>
</evidence>
<feature type="compositionally biased region" description="Basic and acidic residues" evidence="6">
    <location>
        <begin position="132"/>
        <end position="151"/>
    </location>
</feature>
<dbReference type="GO" id="GO:0005737">
    <property type="term" value="C:cytoplasm"/>
    <property type="evidence" value="ECO:0007669"/>
    <property type="project" value="UniProtKB-ARBA"/>
</dbReference>
<dbReference type="Gene3D" id="2.40.70.10">
    <property type="entry name" value="Acid Proteases"/>
    <property type="match status" value="1"/>
</dbReference>
<evidence type="ECO:0000256" key="1">
    <source>
        <dbReference type="ARBA" id="ARBA00022679"/>
    </source>
</evidence>
<keyword evidence="1" id="KW-0808">Transferase</keyword>
<dbReference type="CDD" id="cd00303">
    <property type="entry name" value="retropepsin_like"/>
    <property type="match status" value="1"/>
</dbReference>
<dbReference type="SUPFAM" id="SSF56672">
    <property type="entry name" value="DNA/RNA polymerases"/>
    <property type="match status" value="1"/>
</dbReference>
<dbReference type="EnsemblMetazoa" id="CJA32844.1">
    <property type="protein sequence ID" value="CJA32844.1"/>
    <property type="gene ID" value="WBGene00208691"/>
</dbReference>
<dbReference type="SUPFAM" id="SSF57756">
    <property type="entry name" value="Retrovirus zinc finger-like domains"/>
    <property type="match status" value="1"/>
</dbReference>